<dbReference type="InterPro" id="IPR036942">
    <property type="entry name" value="Beta-barrel_TonB_sf"/>
</dbReference>
<dbReference type="Gene3D" id="2.170.130.10">
    <property type="entry name" value="TonB-dependent receptor, plug domain"/>
    <property type="match status" value="1"/>
</dbReference>
<dbReference type="Proteomes" id="UP001155077">
    <property type="component" value="Unassembled WGS sequence"/>
</dbReference>
<dbReference type="Pfam" id="PF07715">
    <property type="entry name" value="Plug"/>
    <property type="match status" value="1"/>
</dbReference>
<organism evidence="8 9">
    <name type="scientific">Gramella jeungdoensis</name>
    <dbReference type="NCBI Taxonomy" id="708091"/>
    <lineage>
        <taxon>Bacteria</taxon>
        <taxon>Pseudomonadati</taxon>
        <taxon>Bacteroidota</taxon>
        <taxon>Flavobacteriia</taxon>
        <taxon>Flavobacteriales</taxon>
        <taxon>Flavobacteriaceae</taxon>
        <taxon>Christiangramia</taxon>
    </lineage>
</organism>
<dbReference type="EMBL" id="JAMSCK010000002">
    <property type="protein sequence ID" value="MCM8568714.1"/>
    <property type="molecule type" value="Genomic_DNA"/>
</dbReference>
<accession>A0ABT0YZ16</accession>
<dbReference type="InterPro" id="IPR000531">
    <property type="entry name" value="Beta-barrel_TonB"/>
</dbReference>
<evidence type="ECO:0000313" key="8">
    <source>
        <dbReference type="EMBL" id="MCM8568714.1"/>
    </source>
</evidence>
<dbReference type="Pfam" id="PF13715">
    <property type="entry name" value="CarbopepD_reg_2"/>
    <property type="match status" value="1"/>
</dbReference>
<feature type="chain" id="PRO_5047410794" evidence="5">
    <location>
        <begin position="19"/>
        <end position="931"/>
    </location>
</feature>
<dbReference type="RefSeq" id="WP_252111114.1">
    <property type="nucleotide sequence ID" value="NZ_JAMSCK010000002.1"/>
</dbReference>
<keyword evidence="4" id="KW-0798">TonB box</keyword>
<keyword evidence="9" id="KW-1185">Reference proteome</keyword>
<keyword evidence="5" id="KW-0732">Signal</keyword>
<dbReference type="PANTHER" id="PTHR40980">
    <property type="entry name" value="PLUG DOMAIN-CONTAINING PROTEIN"/>
    <property type="match status" value="1"/>
</dbReference>
<evidence type="ECO:0000259" key="7">
    <source>
        <dbReference type="Pfam" id="PF07715"/>
    </source>
</evidence>
<feature type="domain" description="TonB-dependent receptor plug" evidence="7">
    <location>
        <begin position="138"/>
        <end position="232"/>
    </location>
</feature>
<name>A0ABT0YZ16_9FLAO</name>
<evidence type="ECO:0000256" key="4">
    <source>
        <dbReference type="RuleBase" id="RU003357"/>
    </source>
</evidence>
<keyword evidence="8" id="KW-0675">Receptor</keyword>
<comment type="subcellular location">
    <subcellularLocation>
        <location evidence="1 4">Cell outer membrane</location>
    </subcellularLocation>
</comment>
<dbReference type="InterPro" id="IPR008969">
    <property type="entry name" value="CarboxyPept-like_regulatory"/>
</dbReference>
<dbReference type="Gene3D" id="2.40.170.20">
    <property type="entry name" value="TonB-dependent receptor, beta-barrel domain"/>
    <property type="match status" value="1"/>
</dbReference>
<evidence type="ECO:0000256" key="3">
    <source>
        <dbReference type="ARBA" id="ARBA00023237"/>
    </source>
</evidence>
<gene>
    <name evidence="8" type="ORF">NE848_04950</name>
</gene>
<proteinExistence type="inferred from homology"/>
<keyword evidence="2 4" id="KW-0472">Membrane</keyword>
<evidence type="ECO:0000259" key="6">
    <source>
        <dbReference type="Pfam" id="PF00593"/>
    </source>
</evidence>
<comment type="similarity">
    <text evidence="4">Belongs to the TonB-dependent receptor family.</text>
</comment>
<evidence type="ECO:0000256" key="2">
    <source>
        <dbReference type="ARBA" id="ARBA00023136"/>
    </source>
</evidence>
<evidence type="ECO:0000256" key="5">
    <source>
        <dbReference type="SAM" id="SignalP"/>
    </source>
</evidence>
<dbReference type="PANTHER" id="PTHR40980:SF5">
    <property type="entry name" value="TONB-DEPENDENT RECEPTOR"/>
    <property type="match status" value="1"/>
</dbReference>
<sequence length="931" mass="104482">MKNYVLLALILFVSTLKAQDPQTGSIAGKLTDREMNGEPLPFANVIIKGTSTGTTSDYDGLYQLKNLDPGTYTVVFSFVGYETLEVPEVVVEAGKVTEVNTDLGSSAASLDEVVISTVARRDSEVALLIEQKNSVEIKESIGARELAKLGVSDAATATTKISGVTSSEASGDIFVRGLGDRYLYTTLNGLPIPSDDVERKNIDLGLFPTRVIQNVSISKAYSSENSADQASGTIDITSRELSGTEELDLGLQFGMNTNAVGEFSNFKVSPNQDDVYFGFYDQAIPIQHSLNNQTWNTQTDPFPLNRKYSITAGKKFGENLKVLLTASQSAKFEYNKGIFREYRSNNLYDYFTDVENFSKTDNTTGLLDVIYELDDNHRFKATSLFINKLTDEVYEAGRNGEGVVFEETTPSENLNQFVRDQNIKQTRLWVNQLHGYHDFMDGKNELDWALGYNIVNADEPNRIRNEVNFDGEDFVQLARTGGYQQRKSSQKIDDTELNAFLEDKYNLVKDEEAAKNIFVEAGANYRNKERDFISRFFGADEVELNSVNPPSIDNITPVFTTENFENGTLDFNRLTPDRYNAILESYAGFANFNYGIGKWNINLGARYQHDNLDIVFDVNNYPANKPEFSFKSYNNIYPNLNIKFAPNEDSNIRFAASRTITLPEFKEIAPFEYVSQTGQVTRGNPDLNASTNLNFDLKYEFFPSSGQLISLTGFYKRIDDPINRVQDRGSAGVFSYFNAGERANIYGLELETRMDVIENEAEEGIDMAISFNASRMWHEQDLKEVNNDNGTFIRTFRYNGKSKVGLQGASDWIFNGSVNFSNETENPFRASLVANYASDKIYALGAPEVQTQNDVFYNDEIIEKGFVTLDAIISKELNDNWQVQFKGQNLLNPEIERVQAIRPSSTGVESLETVRSYTRGAILSLGVNYSF</sequence>
<feature type="domain" description="TonB-dependent receptor-like beta-barrel" evidence="6">
    <location>
        <begin position="435"/>
        <end position="890"/>
    </location>
</feature>
<comment type="caution">
    <text evidence="8">The sequence shown here is derived from an EMBL/GenBank/DDBJ whole genome shotgun (WGS) entry which is preliminary data.</text>
</comment>
<dbReference type="SUPFAM" id="SSF56935">
    <property type="entry name" value="Porins"/>
    <property type="match status" value="1"/>
</dbReference>
<dbReference type="SUPFAM" id="SSF49464">
    <property type="entry name" value="Carboxypeptidase regulatory domain-like"/>
    <property type="match status" value="1"/>
</dbReference>
<dbReference type="InterPro" id="IPR012910">
    <property type="entry name" value="Plug_dom"/>
</dbReference>
<evidence type="ECO:0000256" key="1">
    <source>
        <dbReference type="ARBA" id="ARBA00004442"/>
    </source>
</evidence>
<feature type="signal peptide" evidence="5">
    <location>
        <begin position="1"/>
        <end position="18"/>
    </location>
</feature>
<protein>
    <submittedName>
        <fullName evidence="8">TonB-dependent receptor</fullName>
    </submittedName>
</protein>
<keyword evidence="3" id="KW-0998">Cell outer membrane</keyword>
<dbReference type="Pfam" id="PF00593">
    <property type="entry name" value="TonB_dep_Rec_b-barrel"/>
    <property type="match status" value="1"/>
</dbReference>
<dbReference type="InterPro" id="IPR037066">
    <property type="entry name" value="Plug_dom_sf"/>
</dbReference>
<reference evidence="8" key="1">
    <citation type="submission" date="2022-06" db="EMBL/GenBank/DDBJ databases">
        <title>Gramella sediminis sp. nov., isolated from deep-sea sediment of the Indian Ocean.</title>
        <authorList>
            <person name="Yang L."/>
        </authorList>
    </citation>
    <scope>NUCLEOTIDE SEQUENCE</scope>
    <source>
        <strain evidence="8">HMD3159</strain>
    </source>
</reference>
<evidence type="ECO:0000313" key="9">
    <source>
        <dbReference type="Proteomes" id="UP001155077"/>
    </source>
</evidence>
<dbReference type="Gene3D" id="2.60.40.1120">
    <property type="entry name" value="Carboxypeptidase-like, regulatory domain"/>
    <property type="match status" value="1"/>
</dbReference>